<dbReference type="EMBL" id="UYWX01020372">
    <property type="protein sequence ID" value="VDM31799.1"/>
    <property type="molecule type" value="Genomic_DNA"/>
</dbReference>
<dbReference type="Proteomes" id="UP000274429">
    <property type="component" value="Unassembled WGS sequence"/>
</dbReference>
<name>A0A0R3X2C9_HYDTA</name>
<reference evidence="1 2" key="2">
    <citation type="submission" date="2018-11" db="EMBL/GenBank/DDBJ databases">
        <authorList>
            <consortium name="Pathogen Informatics"/>
        </authorList>
    </citation>
    <scope>NUCLEOTIDE SEQUENCE [LARGE SCALE GENOMIC DNA]</scope>
</reference>
<evidence type="ECO:0000313" key="3">
    <source>
        <dbReference type="WBParaSite" id="TTAC_0000743801-mRNA-1"/>
    </source>
</evidence>
<organism evidence="3">
    <name type="scientific">Hydatigena taeniaeformis</name>
    <name type="common">Feline tapeworm</name>
    <name type="synonym">Taenia taeniaeformis</name>
    <dbReference type="NCBI Taxonomy" id="6205"/>
    <lineage>
        <taxon>Eukaryota</taxon>
        <taxon>Metazoa</taxon>
        <taxon>Spiralia</taxon>
        <taxon>Lophotrochozoa</taxon>
        <taxon>Platyhelminthes</taxon>
        <taxon>Cestoda</taxon>
        <taxon>Eucestoda</taxon>
        <taxon>Cyclophyllidea</taxon>
        <taxon>Taeniidae</taxon>
        <taxon>Hydatigera</taxon>
    </lineage>
</organism>
<accession>A0A0R3X2C9</accession>
<dbReference type="AlphaFoldDB" id="A0A0R3X2C9"/>
<reference evidence="3" key="1">
    <citation type="submission" date="2017-02" db="UniProtKB">
        <authorList>
            <consortium name="WormBaseParasite"/>
        </authorList>
    </citation>
    <scope>IDENTIFICATION</scope>
</reference>
<sequence length="172" mass="18965">MLILIYRLIGPTGPASGVALLVGGKTGVEVVMRAGSLRNFNLKEGGTSLVQLQALFHDTSEVYRLRILRDLRLLLAVPSLEDNYFSTSQQWRQHELDTPCKNPQFRVFKPLKFTPEGSLVCVAFPQSENTFTAHADSIVLRSTGVGLLVSHFASDVPLSRAVLAVERLKLFA</sequence>
<gene>
    <name evidence="1" type="ORF">TTAC_LOCUS7423</name>
</gene>
<protein>
    <submittedName>
        <fullName evidence="3">CNH domain-containing protein</fullName>
    </submittedName>
</protein>
<dbReference type="OrthoDB" id="6245940at2759"/>
<keyword evidence="2" id="KW-1185">Reference proteome</keyword>
<evidence type="ECO:0000313" key="2">
    <source>
        <dbReference type="Proteomes" id="UP000274429"/>
    </source>
</evidence>
<proteinExistence type="predicted"/>
<dbReference type="WBParaSite" id="TTAC_0000743801-mRNA-1">
    <property type="protein sequence ID" value="TTAC_0000743801-mRNA-1"/>
    <property type="gene ID" value="TTAC_0000743801"/>
</dbReference>
<evidence type="ECO:0000313" key="1">
    <source>
        <dbReference type="EMBL" id="VDM31799.1"/>
    </source>
</evidence>